<dbReference type="Proteomes" id="UP000556436">
    <property type="component" value="Unassembled WGS sequence"/>
</dbReference>
<feature type="transmembrane region" description="Helical" evidence="1">
    <location>
        <begin position="107"/>
        <end position="127"/>
    </location>
</feature>
<keyword evidence="1" id="KW-0812">Transmembrane</keyword>
<sequence>MLLRHVLRPVGAVTLLVVLYYLAPLDRSPDAGTALALAAGLLLFLALVVHQVKAIARSPYPRLRALEALVTAVPLLLLLFAAAYVLIEHGHHGSFSEALNRTDALYFTVSVFATVGFGDIAPVTMVARVVTVVQMLFDVVALGLLAKSILGAAEVGVRRRSARDAGEAGPTGSGSADS</sequence>
<evidence type="ECO:0000256" key="1">
    <source>
        <dbReference type="SAM" id="Phobius"/>
    </source>
</evidence>
<keyword evidence="4" id="KW-1185">Reference proteome</keyword>
<keyword evidence="1" id="KW-1133">Transmembrane helix</keyword>
<dbReference type="AlphaFoldDB" id="A0A7W7PHB6"/>
<dbReference type="EMBL" id="JACHJG010000012">
    <property type="protein sequence ID" value="MBB4889083.1"/>
    <property type="molecule type" value="Genomic_DNA"/>
</dbReference>
<gene>
    <name evidence="3" type="ORF">FHS38_005158</name>
</gene>
<feature type="transmembrane region" description="Helical" evidence="1">
    <location>
        <begin position="35"/>
        <end position="56"/>
    </location>
</feature>
<evidence type="ECO:0000313" key="3">
    <source>
        <dbReference type="EMBL" id="MBB4889083.1"/>
    </source>
</evidence>
<feature type="transmembrane region" description="Helical" evidence="1">
    <location>
        <begin position="6"/>
        <end position="23"/>
    </location>
</feature>
<dbReference type="Pfam" id="PF07885">
    <property type="entry name" value="Ion_trans_2"/>
    <property type="match status" value="1"/>
</dbReference>
<keyword evidence="1" id="KW-0472">Membrane</keyword>
<dbReference type="InterPro" id="IPR013099">
    <property type="entry name" value="K_chnl_dom"/>
</dbReference>
<feature type="domain" description="Potassium channel" evidence="2">
    <location>
        <begin position="75"/>
        <end position="148"/>
    </location>
</feature>
<dbReference type="RefSeq" id="WP_229821961.1">
    <property type="nucleotide sequence ID" value="NZ_BMRW01000002.1"/>
</dbReference>
<name>A0A7W7PHB6_STRNE</name>
<accession>A0A7W7PHB6</accession>
<organism evidence="3 4">
    <name type="scientific">Streptomyces netropsis</name>
    <name type="common">Streptoverticillium netropsis</name>
    <dbReference type="NCBI Taxonomy" id="55404"/>
    <lineage>
        <taxon>Bacteria</taxon>
        <taxon>Bacillati</taxon>
        <taxon>Actinomycetota</taxon>
        <taxon>Actinomycetes</taxon>
        <taxon>Kitasatosporales</taxon>
        <taxon>Streptomycetaceae</taxon>
        <taxon>Streptomyces</taxon>
    </lineage>
</organism>
<dbReference type="Gene3D" id="1.10.287.70">
    <property type="match status" value="1"/>
</dbReference>
<comment type="caution">
    <text evidence="3">The sequence shown here is derived from an EMBL/GenBank/DDBJ whole genome shotgun (WGS) entry which is preliminary data.</text>
</comment>
<evidence type="ECO:0000259" key="2">
    <source>
        <dbReference type="Pfam" id="PF07885"/>
    </source>
</evidence>
<protein>
    <recommendedName>
        <fullName evidence="2">Potassium channel domain-containing protein</fullName>
    </recommendedName>
</protein>
<reference evidence="3 4" key="1">
    <citation type="submission" date="2020-08" db="EMBL/GenBank/DDBJ databases">
        <title>Genomic Encyclopedia of Type Strains, Phase III (KMG-III): the genomes of soil and plant-associated and newly described type strains.</title>
        <authorList>
            <person name="Whitman W."/>
        </authorList>
    </citation>
    <scope>NUCLEOTIDE SEQUENCE [LARGE SCALE GENOMIC DNA]</scope>
    <source>
        <strain evidence="3 4">CECT 3265</strain>
    </source>
</reference>
<proteinExistence type="predicted"/>
<feature type="transmembrane region" description="Helical" evidence="1">
    <location>
        <begin position="68"/>
        <end position="87"/>
    </location>
</feature>
<dbReference type="SUPFAM" id="SSF81324">
    <property type="entry name" value="Voltage-gated potassium channels"/>
    <property type="match status" value="1"/>
</dbReference>
<evidence type="ECO:0000313" key="4">
    <source>
        <dbReference type="Proteomes" id="UP000556436"/>
    </source>
</evidence>